<evidence type="ECO:0000313" key="2">
    <source>
        <dbReference type="EMBL" id="RKO92180.1"/>
    </source>
</evidence>
<dbReference type="EMBL" id="KZ994743">
    <property type="protein sequence ID" value="RKO92180.1"/>
    <property type="molecule type" value="Genomic_DNA"/>
</dbReference>
<evidence type="ECO:0000256" key="1">
    <source>
        <dbReference type="SAM" id="MobiDB-lite"/>
    </source>
</evidence>
<feature type="region of interest" description="Disordered" evidence="1">
    <location>
        <begin position="257"/>
        <end position="276"/>
    </location>
</feature>
<dbReference type="Proteomes" id="UP000269721">
    <property type="component" value="Unassembled WGS sequence"/>
</dbReference>
<name>A0A4P9WM00_9FUNG</name>
<reference evidence="3" key="1">
    <citation type="journal article" date="2018" name="Nat. Microbiol.">
        <title>Leveraging single-cell genomics to expand the fungal tree of life.</title>
        <authorList>
            <person name="Ahrendt S.R."/>
            <person name="Quandt C.A."/>
            <person name="Ciobanu D."/>
            <person name="Clum A."/>
            <person name="Salamov A."/>
            <person name="Andreopoulos B."/>
            <person name="Cheng J.F."/>
            <person name="Woyke T."/>
            <person name="Pelin A."/>
            <person name="Henrissat B."/>
            <person name="Reynolds N.K."/>
            <person name="Benny G.L."/>
            <person name="Smith M.E."/>
            <person name="James T.Y."/>
            <person name="Grigoriev I.V."/>
        </authorList>
    </citation>
    <scope>NUCLEOTIDE SEQUENCE [LARGE SCALE GENOMIC DNA]</scope>
</reference>
<gene>
    <name evidence="2" type="ORF">BDK51DRAFT_29822</name>
</gene>
<evidence type="ECO:0000313" key="3">
    <source>
        <dbReference type="Proteomes" id="UP000269721"/>
    </source>
</evidence>
<organism evidence="2 3">
    <name type="scientific">Blyttiomyces helicus</name>
    <dbReference type="NCBI Taxonomy" id="388810"/>
    <lineage>
        <taxon>Eukaryota</taxon>
        <taxon>Fungi</taxon>
        <taxon>Fungi incertae sedis</taxon>
        <taxon>Chytridiomycota</taxon>
        <taxon>Chytridiomycota incertae sedis</taxon>
        <taxon>Chytridiomycetes</taxon>
        <taxon>Chytridiomycetes incertae sedis</taxon>
        <taxon>Blyttiomyces</taxon>
    </lineage>
</organism>
<accession>A0A4P9WM00</accession>
<keyword evidence="3" id="KW-1185">Reference proteome</keyword>
<proteinExistence type="predicted"/>
<protein>
    <submittedName>
        <fullName evidence="2">Uncharacterized protein</fullName>
    </submittedName>
</protein>
<dbReference type="AlphaFoldDB" id="A0A4P9WM00"/>
<sequence length="410" mass="44464">MLYGCPLLQQWRGGRLVEYEGEVGVSGEAATVRIASQKRERGVTSAGRKVTKEPTVTSVIYGRVQGVGWSGVYCWWVGLIGWGVSGKEAQGWSGCWCFNGATSIGEAGRAAWWGWRQVRGPLWADGWGWTGGMMIRHGWDCWELRGERCVRSTSAGCCGVGASSATYVSQEGLVEGVFLARVNPLGVEGTLQSSDGVTWSVTLKGRQLMGSVLLGLRAGGADSDSMNFFWWWADVLRNTFARDPICACPPKQPMVKSDSLKLNPTGPTEHGGEDYGRRRDRRIISIGAGYSTRVVRVKYTNRVAGAGLTWRAIGRTGRLGDGRNRLRAVNSGTMVVWVFGAALFGGGGQEGGGRDAMRVDSFFGVWPKGKGRASVHVKWSLVILLRQKWLSPLGRMGNGKAYGGRPYGGR</sequence>